<sequence>MLSPSASCLSVTKIILGPCLARPNISDCVLESLLGLISESNRTSEPIERQSHRLGVGAATDQRGERLYYGGQLQRLT</sequence>
<dbReference type="EMBL" id="CH473974">
    <property type="protein sequence ID" value="EDL76281.1"/>
    <property type="molecule type" value="Genomic_DNA"/>
</dbReference>
<evidence type="ECO:0000313" key="1">
    <source>
        <dbReference type="EMBL" id="EDL76281.1"/>
    </source>
</evidence>
<protein>
    <submittedName>
        <fullName evidence="1">RCG49610</fullName>
    </submittedName>
</protein>
<organism evidence="1 2">
    <name type="scientific">Rattus norvegicus</name>
    <name type="common">Rat</name>
    <dbReference type="NCBI Taxonomy" id="10116"/>
    <lineage>
        <taxon>Eukaryota</taxon>
        <taxon>Metazoa</taxon>
        <taxon>Chordata</taxon>
        <taxon>Craniata</taxon>
        <taxon>Vertebrata</taxon>
        <taxon>Euteleostomi</taxon>
        <taxon>Mammalia</taxon>
        <taxon>Eutheria</taxon>
        <taxon>Euarchontoglires</taxon>
        <taxon>Glires</taxon>
        <taxon>Rodentia</taxon>
        <taxon>Myomorpha</taxon>
        <taxon>Muroidea</taxon>
        <taxon>Muridae</taxon>
        <taxon>Murinae</taxon>
        <taxon>Rattus</taxon>
    </lineage>
</organism>
<name>A6J2Z9_RAT</name>
<reference evidence="2" key="1">
    <citation type="submission" date="2005-09" db="EMBL/GenBank/DDBJ databases">
        <authorList>
            <person name="Mural R.J."/>
            <person name="Li P.W."/>
            <person name="Adams M.D."/>
            <person name="Amanatides P.G."/>
            <person name="Baden-Tillson H."/>
            <person name="Barnstead M."/>
            <person name="Chin S.H."/>
            <person name="Dew I."/>
            <person name="Evans C.A."/>
            <person name="Ferriera S."/>
            <person name="Flanigan M."/>
            <person name="Fosler C."/>
            <person name="Glodek A."/>
            <person name="Gu Z."/>
            <person name="Holt R.A."/>
            <person name="Jennings D."/>
            <person name="Kraft C.L."/>
            <person name="Lu F."/>
            <person name="Nguyen T."/>
            <person name="Nusskern D.R."/>
            <person name="Pfannkoch C.M."/>
            <person name="Sitter C."/>
            <person name="Sutton G.G."/>
            <person name="Venter J.C."/>
            <person name="Wang Z."/>
            <person name="Woodage T."/>
            <person name="Zheng X.H."/>
            <person name="Zhong F."/>
        </authorList>
    </citation>
    <scope>NUCLEOTIDE SEQUENCE [LARGE SCALE GENOMIC DNA]</scope>
    <source>
        <strain>BN</strain>
        <strain evidence="2">Sprague-Dawley</strain>
    </source>
</reference>
<gene>
    <name evidence="1" type="ORF">rCG_49610</name>
</gene>
<evidence type="ECO:0000313" key="2">
    <source>
        <dbReference type="Proteomes" id="UP000234681"/>
    </source>
</evidence>
<dbReference type="AlphaFoldDB" id="A6J2Z9"/>
<proteinExistence type="predicted"/>
<dbReference type="Proteomes" id="UP000234681">
    <property type="component" value="Chromosome 18"/>
</dbReference>
<accession>A6J2Z9</accession>